<feature type="compositionally biased region" description="Acidic residues" evidence="1">
    <location>
        <begin position="249"/>
        <end position="262"/>
    </location>
</feature>
<dbReference type="AlphaFoldDB" id="A0A2P1PTI0"/>
<feature type="transmembrane region" description="Helical" evidence="2">
    <location>
        <begin position="54"/>
        <end position="74"/>
    </location>
</feature>
<dbReference type="Proteomes" id="UP000241074">
    <property type="component" value="Chromosome"/>
</dbReference>
<feature type="transmembrane region" description="Helical" evidence="2">
    <location>
        <begin position="124"/>
        <end position="152"/>
    </location>
</feature>
<protein>
    <submittedName>
        <fullName evidence="3">Uncharacterized protein</fullName>
    </submittedName>
</protein>
<evidence type="ECO:0000313" key="4">
    <source>
        <dbReference type="Proteomes" id="UP000241074"/>
    </source>
</evidence>
<gene>
    <name evidence="3" type="ORF">C7S18_13550</name>
</gene>
<reference evidence="3 4" key="2">
    <citation type="submission" date="2018-03" db="EMBL/GenBank/DDBJ databases">
        <authorList>
            <person name="Keele B.F."/>
        </authorList>
    </citation>
    <scope>NUCLEOTIDE SEQUENCE [LARGE SCALE GENOMIC DNA]</scope>
    <source>
        <strain evidence="3 4">D13</strain>
    </source>
</reference>
<feature type="transmembrane region" description="Helical" evidence="2">
    <location>
        <begin position="172"/>
        <end position="190"/>
    </location>
</feature>
<feature type="transmembrane region" description="Helical" evidence="2">
    <location>
        <begin position="94"/>
        <end position="117"/>
    </location>
</feature>
<dbReference type="KEGG" id="xba:C7S18_13550"/>
<feature type="transmembrane region" description="Helical" evidence="2">
    <location>
        <begin position="464"/>
        <end position="487"/>
    </location>
</feature>
<organism evidence="3 4">
    <name type="scientific">Ahniella affigens</name>
    <dbReference type="NCBI Taxonomy" id="2021234"/>
    <lineage>
        <taxon>Bacteria</taxon>
        <taxon>Pseudomonadati</taxon>
        <taxon>Pseudomonadota</taxon>
        <taxon>Gammaproteobacteria</taxon>
        <taxon>Lysobacterales</taxon>
        <taxon>Rhodanobacteraceae</taxon>
        <taxon>Ahniella</taxon>
    </lineage>
</organism>
<feature type="transmembrane region" description="Helical" evidence="2">
    <location>
        <begin position="319"/>
        <end position="336"/>
    </location>
</feature>
<feature type="transmembrane region" description="Helical" evidence="2">
    <location>
        <begin position="520"/>
        <end position="538"/>
    </location>
</feature>
<feature type="transmembrane region" description="Helical" evidence="2">
    <location>
        <begin position="342"/>
        <end position="366"/>
    </location>
</feature>
<keyword evidence="2" id="KW-0472">Membrane</keyword>
<name>A0A2P1PTI0_9GAMM</name>
<evidence type="ECO:0000313" key="3">
    <source>
        <dbReference type="EMBL" id="AVP98155.1"/>
    </source>
</evidence>
<feature type="transmembrane region" description="Helical" evidence="2">
    <location>
        <begin position="494"/>
        <end position="514"/>
    </location>
</feature>
<keyword evidence="4" id="KW-1185">Reference proteome</keyword>
<reference evidence="3 4" key="1">
    <citation type="submission" date="2018-03" db="EMBL/GenBank/DDBJ databases">
        <title>Ahniella affigens gen. nov., sp. nov., a gammaproteobacterium isolated from sandy soil near a stream.</title>
        <authorList>
            <person name="Ko Y."/>
            <person name="Kim J.-H."/>
        </authorList>
    </citation>
    <scope>NUCLEOTIDE SEQUENCE [LARGE SCALE GENOMIC DNA]</scope>
    <source>
        <strain evidence="3 4">D13</strain>
    </source>
</reference>
<keyword evidence="2" id="KW-1133">Transmembrane helix</keyword>
<accession>A0A2P1PTI0</accession>
<dbReference type="EMBL" id="CP027860">
    <property type="protein sequence ID" value="AVP98155.1"/>
    <property type="molecule type" value="Genomic_DNA"/>
</dbReference>
<proteinExistence type="predicted"/>
<evidence type="ECO:0000256" key="1">
    <source>
        <dbReference type="SAM" id="MobiDB-lite"/>
    </source>
</evidence>
<feature type="transmembrane region" description="Helical" evidence="2">
    <location>
        <begin position="427"/>
        <end position="452"/>
    </location>
</feature>
<feature type="region of interest" description="Disordered" evidence="1">
    <location>
        <begin position="247"/>
        <end position="276"/>
    </location>
</feature>
<keyword evidence="2" id="KW-0812">Transmembrane</keyword>
<sequence length="550" mass="59348">MSSTGLGSVPFRARWQSAKCLLRARYWVHILVVLAYLTNVSLFLMGVGRNGSSGAAAFVLMGPAAAIIIAVMRGRLFAVAPIIQALRLPNAATLLPRTAVALAVLALAPPIFCSWYFGINGLLLVALALATIALGLNFVLVFVVSLLVRALIWLLEYLVPDLGSRLFDGLAVTGNVGLLAIAILLIAYAWRRDSKQWRQLLRPEPSVFQIAHLDLGSGVVQDIAPEALAADTADQAVAYNRAANRRDEFDDEQDVEQDVDLDAESKDKGIDDSELTDDAPDIHASLAAEALARVTQSTSPGHALLTLTLGQAPGWPTKSILLVAVGAALVQFIVGYQKGAAYLPPAAIVLIVLYTMIPMAHAYRLINRLVGGHPRRVLDFSGNAGASRHRSLWWVDQAASSDTLILLPGFPRGAELRSALMRQTLAWSLHSTVLMAAALLAVLLVAMYQIGIDDPVLLMHPRTWLVLLVLVGVANLASVCMVLVWFAHRWLERTLVVGALVLTVGLATLPIGVLTGVNWISGWLLPPLLAGIWLLYLLPSRTQRLLPRGR</sequence>
<evidence type="ECO:0000256" key="2">
    <source>
        <dbReference type="SAM" id="Phobius"/>
    </source>
</evidence>
<feature type="transmembrane region" description="Helical" evidence="2">
    <location>
        <begin position="26"/>
        <end position="47"/>
    </location>
</feature>